<dbReference type="Gene3D" id="3.40.50.300">
    <property type="entry name" value="P-loop containing nucleotide triphosphate hydrolases"/>
    <property type="match status" value="1"/>
</dbReference>
<dbReference type="PANTHER" id="PTHR37291:SF1">
    <property type="entry name" value="TYPE IV METHYL-DIRECTED RESTRICTION ENZYME ECOKMCRB SUBUNIT"/>
    <property type="match status" value="1"/>
</dbReference>
<evidence type="ECO:0000259" key="1">
    <source>
        <dbReference type="SMART" id="SM00382"/>
    </source>
</evidence>
<dbReference type="EMBL" id="BAAAUT010000005">
    <property type="protein sequence ID" value="GAA3120025.1"/>
    <property type="molecule type" value="Genomic_DNA"/>
</dbReference>
<dbReference type="InterPro" id="IPR027417">
    <property type="entry name" value="P-loop_NTPase"/>
</dbReference>
<dbReference type="SMART" id="SM00382">
    <property type="entry name" value="AAA"/>
    <property type="match status" value="1"/>
</dbReference>
<dbReference type="SUPFAM" id="SSF46767">
    <property type="entry name" value="Methylated DNA-protein cysteine methyltransferase, C-terminal domain"/>
    <property type="match status" value="1"/>
</dbReference>
<gene>
    <name evidence="2" type="ORF">GCM10010466_08570</name>
</gene>
<dbReference type="InterPro" id="IPR003593">
    <property type="entry name" value="AAA+_ATPase"/>
</dbReference>
<dbReference type="CDD" id="cd00009">
    <property type="entry name" value="AAA"/>
    <property type="match status" value="1"/>
</dbReference>
<evidence type="ECO:0000313" key="3">
    <source>
        <dbReference type="Proteomes" id="UP001500320"/>
    </source>
</evidence>
<sequence length="704" mass="79587">MADAVRIAPLFRCAMEVLAEAGRALPRREVMDEVHRRFEFAPEDERPDRRGRPRWQTHLGWKISEAAAVGWVTRQDGWLITEAGLQALKSHAGDELHRELGRQYRLKRLSGQRSRYTDPRWGVILDALALLEPESWTSYGDLAELSGISPQSVGGFLAENPLPSGHRVLRTDGRVSPEFRWADENRTDDPREVLKREGLEFDEFGRASQAQRVTADDFRQMLSDMGAEPATRRAWLVRGSSVDGRDLVPVWLHKESVSLAGASLRPISPPVPRDELRAIVEDDYQHKSYAAREVKLAEFDAFCNRMRPGDYVLTTSQGKTYVGRITGEAEFVHSPDQRSNLRRPVEWLNPTGPVPFAHLPQPLPAKLQSQADVVELTENLAAVEELLSALGLRGGGGPVKPPKELSFPEVSQGLADDLFTDREQLQRLADLLEEDRQLILYGPPGTGKTYIARKLAGELAEPGAVKLVQFHPSYTYEDFFEGFRPVQRADGQLAFELRPGPFRQLVEAARLHPSDPYILIIDEINRANLAKVFGELYFLLEYRDDTISLLYSAESDFMLPPNVFVIGTMNTTDRSIALVDAAMRRRFRFVELHPARPPVKGLLGRWLADRREKDELAVHNLDAPEVLDELNSRIEDHDLAIGPSYLMKPVIYRREDGLQTVWETSILPLLAEYHYGSPPAVFDRYRLKTLRQAIAVRHGAEEAQ</sequence>
<dbReference type="InterPro" id="IPR052934">
    <property type="entry name" value="Methyl-DNA_Rec/Restrict_Enz"/>
</dbReference>
<accession>A0ABP6MP44</accession>
<keyword evidence="3" id="KW-1185">Reference proteome</keyword>
<comment type="caution">
    <text evidence="2">The sequence shown here is derived from an EMBL/GenBank/DDBJ whole genome shotgun (WGS) entry which is preliminary data.</text>
</comment>
<dbReference type="InterPro" id="IPR036217">
    <property type="entry name" value="MethylDNA_cys_MeTrfase_DNAb"/>
</dbReference>
<dbReference type="Gene3D" id="1.10.10.10">
    <property type="entry name" value="Winged helix-like DNA-binding domain superfamily/Winged helix DNA-binding domain"/>
    <property type="match status" value="1"/>
</dbReference>
<dbReference type="PANTHER" id="PTHR37291">
    <property type="entry name" value="5-METHYLCYTOSINE-SPECIFIC RESTRICTION ENZYME B"/>
    <property type="match status" value="1"/>
</dbReference>
<dbReference type="InterPro" id="IPR036388">
    <property type="entry name" value="WH-like_DNA-bd_sf"/>
</dbReference>
<evidence type="ECO:0000313" key="2">
    <source>
        <dbReference type="EMBL" id="GAA3120025.1"/>
    </source>
</evidence>
<dbReference type="Proteomes" id="UP001500320">
    <property type="component" value="Unassembled WGS sequence"/>
</dbReference>
<organism evidence="2 3">
    <name type="scientific">Planomonospora alba</name>
    <dbReference type="NCBI Taxonomy" id="161354"/>
    <lineage>
        <taxon>Bacteria</taxon>
        <taxon>Bacillati</taxon>
        <taxon>Actinomycetota</taxon>
        <taxon>Actinomycetes</taxon>
        <taxon>Streptosporangiales</taxon>
        <taxon>Streptosporangiaceae</taxon>
        <taxon>Planomonospora</taxon>
    </lineage>
</organism>
<dbReference type="InterPro" id="IPR011704">
    <property type="entry name" value="ATPase_dyneun-rel_AAA"/>
</dbReference>
<feature type="domain" description="AAA+ ATPase" evidence="1">
    <location>
        <begin position="434"/>
        <end position="597"/>
    </location>
</feature>
<protein>
    <submittedName>
        <fullName evidence="2">AAA family ATPase</fullName>
    </submittedName>
</protein>
<proteinExistence type="predicted"/>
<dbReference type="SUPFAM" id="SSF52540">
    <property type="entry name" value="P-loop containing nucleoside triphosphate hydrolases"/>
    <property type="match status" value="1"/>
</dbReference>
<dbReference type="RefSeq" id="WP_344856087.1">
    <property type="nucleotide sequence ID" value="NZ_BAAAUT010000005.1"/>
</dbReference>
<reference evidence="3" key="1">
    <citation type="journal article" date="2019" name="Int. J. Syst. Evol. Microbiol.">
        <title>The Global Catalogue of Microorganisms (GCM) 10K type strain sequencing project: providing services to taxonomists for standard genome sequencing and annotation.</title>
        <authorList>
            <consortium name="The Broad Institute Genomics Platform"/>
            <consortium name="The Broad Institute Genome Sequencing Center for Infectious Disease"/>
            <person name="Wu L."/>
            <person name="Ma J."/>
        </authorList>
    </citation>
    <scope>NUCLEOTIDE SEQUENCE [LARGE SCALE GENOMIC DNA]</scope>
    <source>
        <strain evidence="3">JCM 9373</strain>
    </source>
</reference>
<dbReference type="Pfam" id="PF07728">
    <property type="entry name" value="AAA_5"/>
    <property type="match status" value="1"/>
</dbReference>
<name>A0ABP6MP44_9ACTN</name>